<dbReference type="EMBL" id="CM042882">
    <property type="protein sequence ID" value="KAI4380286.1"/>
    <property type="molecule type" value="Genomic_DNA"/>
</dbReference>
<organism evidence="1 2">
    <name type="scientific">Melastoma candidum</name>
    <dbReference type="NCBI Taxonomy" id="119954"/>
    <lineage>
        <taxon>Eukaryota</taxon>
        <taxon>Viridiplantae</taxon>
        <taxon>Streptophyta</taxon>
        <taxon>Embryophyta</taxon>
        <taxon>Tracheophyta</taxon>
        <taxon>Spermatophyta</taxon>
        <taxon>Magnoliopsida</taxon>
        <taxon>eudicotyledons</taxon>
        <taxon>Gunneridae</taxon>
        <taxon>Pentapetalae</taxon>
        <taxon>rosids</taxon>
        <taxon>malvids</taxon>
        <taxon>Myrtales</taxon>
        <taxon>Melastomataceae</taxon>
        <taxon>Melastomatoideae</taxon>
        <taxon>Melastomateae</taxon>
        <taxon>Melastoma</taxon>
    </lineage>
</organism>
<reference evidence="2" key="1">
    <citation type="journal article" date="2023" name="Front. Plant Sci.">
        <title>Chromosomal-level genome assembly of Melastoma candidum provides insights into trichome evolution.</title>
        <authorList>
            <person name="Zhong Y."/>
            <person name="Wu W."/>
            <person name="Sun C."/>
            <person name="Zou P."/>
            <person name="Liu Y."/>
            <person name="Dai S."/>
            <person name="Zhou R."/>
        </authorList>
    </citation>
    <scope>NUCLEOTIDE SEQUENCE [LARGE SCALE GENOMIC DNA]</scope>
</reference>
<evidence type="ECO:0000313" key="1">
    <source>
        <dbReference type="EMBL" id="KAI4380286.1"/>
    </source>
</evidence>
<gene>
    <name evidence="1" type="ORF">MLD38_006493</name>
</gene>
<proteinExistence type="predicted"/>
<comment type="caution">
    <text evidence="1">The sequence shown here is derived from an EMBL/GenBank/DDBJ whole genome shotgun (WGS) entry which is preliminary data.</text>
</comment>
<sequence>MPSKEATDPALHPHPSFSSTLLKEGSAPGMRRGCSKGVVPSCFIREKCGPVERKPWESDVDHDSAYFSSTSISSESSSGGFSSSDTDSFHGAKTKASCFAPLKLRPVKTRAVLAETEKAEHGAARAPFRGNREEGVEQKSKALKAYETLKKVKQQPVSPGGRLTSLLNSIFTSSGKKKGRSLDDGNLGRNSKSGQASTCSSTTSFSRACLNNSYSSRAALRNEPRDAMGTRSVRFCPVNVIVGEDLPRGPSSRASQHSKTEGGNGSGKVRSTGRTSGEQRSCPGEEWRTWMQEIRLLKDMEGRKTGTQKGTGRAELRSHNDDNKDANDDDGAGSCSSSDLFEIDHLAVTSTGP</sequence>
<protein>
    <submittedName>
        <fullName evidence="1">Uncharacterized protein</fullName>
    </submittedName>
</protein>
<accession>A0ACB9RR27</accession>
<evidence type="ECO:0000313" key="2">
    <source>
        <dbReference type="Proteomes" id="UP001057402"/>
    </source>
</evidence>
<keyword evidence="2" id="KW-1185">Reference proteome</keyword>
<name>A0ACB9RR27_9MYRT</name>
<dbReference type="Proteomes" id="UP001057402">
    <property type="component" value="Chromosome 3"/>
</dbReference>